<evidence type="ECO:0000313" key="1">
    <source>
        <dbReference type="EMBL" id="PVY62142.1"/>
    </source>
</evidence>
<comment type="caution">
    <text evidence="1">The sequence shown here is derived from an EMBL/GenBank/DDBJ whole genome shotgun (WGS) entry which is preliminary data.</text>
</comment>
<dbReference type="OrthoDB" id="5137090at2"/>
<name>A0A2U1CMC8_9BURK</name>
<dbReference type="AlphaFoldDB" id="A0A2U1CMC8"/>
<protein>
    <submittedName>
        <fullName evidence="1">Uncharacterized protein</fullName>
    </submittedName>
</protein>
<dbReference type="RefSeq" id="WP_116518135.1">
    <property type="nucleotide sequence ID" value="NZ_JACCEX010000002.1"/>
</dbReference>
<keyword evidence="2" id="KW-1185">Reference proteome</keyword>
<proteinExistence type="predicted"/>
<dbReference type="NCBIfam" id="NF047698">
    <property type="entry name" value="PP_RS20740_fam"/>
    <property type="match status" value="1"/>
</dbReference>
<organism evidence="1 2">
    <name type="scientific">Pusillimonas noertemannii</name>
    <dbReference type="NCBI Taxonomy" id="305977"/>
    <lineage>
        <taxon>Bacteria</taxon>
        <taxon>Pseudomonadati</taxon>
        <taxon>Pseudomonadota</taxon>
        <taxon>Betaproteobacteria</taxon>
        <taxon>Burkholderiales</taxon>
        <taxon>Alcaligenaceae</taxon>
        <taxon>Pusillimonas</taxon>
    </lineage>
</organism>
<dbReference type="EMBL" id="QEKO01000002">
    <property type="protein sequence ID" value="PVY62142.1"/>
    <property type="molecule type" value="Genomic_DNA"/>
</dbReference>
<gene>
    <name evidence="1" type="ORF">C7440_1634</name>
</gene>
<evidence type="ECO:0000313" key="2">
    <source>
        <dbReference type="Proteomes" id="UP000246145"/>
    </source>
</evidence>
<dbReference type="InterPro" id="IPR058085">
    <property type="entry name" value="PP_RS20740-like"/>
</dbReference>
<dbReference type="Proteomes" id="UP000246145">
    <property type="component" value="Unassembled WGS sequence"/>
</dbReference>
<reference evidence="1 2" key="1">
    <citation type="submission" date="2018-04" db="EMBL/GenBank/DDBJ databases">
        <title>Genomic Encyclopedia of Type Strains, Phase IV (KMG-IV): sequencing the most valuable type-strain genomes for metagenomic binning, comparative biology and taxonomic classification.</title>
        <authorList>
            <person name="Goeker M."/>
        </authorList>
    </citation>
    <scope>NUCLEOTIDE SEQUENCE [LARGE SCALE GENOMIC DNA]</scope>
    <source>
        <strain evidence="1 2">DSM 10065</strain>
    </source>
</reference>
<sequence>MTGNNQTNTGNGDGDVQEEDILAVYGTQDPVTNDLIHFTERKRNFAPWHHPVKQIVRDRQWATLTERLIRERISSGGPPQVLRYFTLPGQDLLDVKVLIEACTPFNVRIEYFGFNSATVGEEESGNTDTTTTGNAPWVMTESALRQAGHITSEAIIHPDRLEDIALNHSHAASQLRTRATFDVINIDACDHLAYAPAGRNHSTFDALQALLCHQMPAQKPWLLFLTTRVDPDLLGQPGINFQSAINQNLGVSQSGFGAALAECLDAEELKLATELNTTWRNHDTRFLKLYSVGLGKFLLQFFSGQPNLPANVELASVYAYRVHKDEPDMLALAFRIIPDGPRVYPPSVGGAAVIPNLEPARAVRVAQRAMRLCDIDDALEKEDDLREAAIAGTQKLLQGSNYDIDEWHKWLATHDKRPLIIGV</sequence>
<accession>A0A2U1CMC8</accession>